<keyword evidence="3" id="KW-1185">Reference proteome</keyword>
<dbReference type="AlphaFoldDB" id="A0A433D711"/>
<gene>
    <name evidence="2" type="ORF">BC936DRAFT_146669</name>
</gene>
<feature type="region of interest" description="Disordered" evidence="1">
    <location>
        <begin position="118"/>
        <end position="278"/>
    </location>
</feature>
<feature type="compositionally biased region" description="Basic and acidic residues" evidence="1">
    <location>
        <begin position="367"/>
        <end position="403"/>
    </location>
</feature>
<feature type="compositionally biased region" description="Basic residues" evidence="1">
    <location>
        <begin position="404"/>
        <end position="414"/>
    </location>
</feature>
<comment type="caution">
    <text evidence="2">The sequence shown here is derived from an EMBL/GenBank/DDBJ whole genome shotgun (WGS) entry which is preliminary data.</text>
</comment>
<name>A0A433D711_9FUNG</name>
<sequence length="448" mass="50007">MERSLTTSKRLLADPSVDVGPEIHFSREEFYSQAFDHMVSGTSLLLKKASDNERARKQHSACAIPGSSHSRSRSNSTPSLRSSNRVVVVMEGVNGRISIDVDLRAALWSILMDGFDNPSRRPKSIQLPPIKMDGSDNPSKRPKSVQLPPIEMDGVDNPSRRPKSLQLPLVEMDGFDNPPRRPKSLQLPLIEVDTRGDNSSQRPKSLQLPPTEMDTRDNPSWRPKSLQLPPTEMDTRDNPSWRPKSLQLPPTEMDTRDNPSWRPKSLQLPPTEMDTRDNPSIEMHTSDNLARRSSSVQQTSVEPVVEDIVMQQPDVTLEIPIVEIATAVEKSLIVISPASEEQHHSPDYEPIAEIAPSMPKDKKKRGGFLEKVKKALSKSEKQHGSSQNERMEKPPSSSNDKKPGFTKKVKRALSKCKQSGAKLKGIFRRKPTSVPSEAGLDLVETIEV</sequence>
<accession>A0A433D711</accession>
<proteinExistence type="predicted"/>
<feature type="region of interest" description="Disordered" evidence="1">
    <location>
        <begin position="338"/>
        <end position="448"/>
    </location>
</feature>
<evidence type="ECO:0000256" key="1">
    <source>
        <dbReference type="SAM" id="MobiDB-lite"/>
    </source>
</evidence>
<protein>
    <submittedName>
        <fullName evidence="2">Uncharacterized protein</fullName>
    </submittedName>
</protein>
<evidence type="ECO:0000313" key="3">
    <source>
        <dbReference type="Proteomes" id="UP000268093"/>
    </source>
</evidence>
<reference evidence="2 3" key="1">
    <citation type="journal article" date="2018" name="New Phytol.">
        <title>Phylogenomics of Endogonaceae and evolution of mycorrhizas within Mucoromycota.</title>
        <authorList>
            <person name="Chang Y."/>
            <person name="Desiro A."/>
            <person name="Na H."/>
            <person name="Sandor L."/>
            <person name="Lipzen A."/>
            <person name="Clum A."/>
            <person name="Barry K."/>
            <person name="Grigoriev I.V."/>
            <person name="Martin F.M."/>
            <person name="Stajich J.E."/>
            <person name="Smith M.E."/>
            <person name="Bonito G."/>
            <person name="Spatafora J.W."/>
        </authorList>
    </citation>
    <scope>NUCLEOTIDE SEQUENCE [LARGE SCALE GENOMIC DNA]</scope>
    <source>
        <strain evidence="2 3">GMNB39</strain>
    </source>
</reference>
<organism evidence="2 3">
    <name type="scientific">Jimgerdemannia flammicorona</name>
    <dbReference type="NCBI Taxonomy" id="994334"/>
    <lineage>
        <taxon>Eukaryota</taxon>
        <taxon>Fungi</taxon>
        <taxon>Fungi incertae sedis</taxon>
        <taxon>Mucoromycota</taxon>
        <taxon>Mucoromycotina</taxon>
        <taxon>Endogonomycetes</taxon>
        <taxon>Endogonales</taxon>
        <taxon>Endogonaceae</taxon>
        <taxon>Jimgerdemannia</taxon>
    </lineage>
</organism>
<evidence type="ECO:0000313" key="2">
    <source>
        <dbReference type="EMBL" id="RUP46662.1"/>
    </source>
</evidence>
<dbReference type="Proteomes" id="UP000268093">
    <property type="component" value="Unassembled WGS sequence"/>
</dbReference>
<feature type="compositionally biased region" description="Low complexity" evidence="1">
    <location>
        <begin position="67"/>
        <end position="82"/>
    </location>
</feature>
<feature type="region of interest" description="Disordered" evidence="1">
    <location>
        <begin position="50"/>
        <end position="82"/>
    </location>
</feature>
<dbReference type="EMBL" id="RBNI01005472">
    <property type="protein sequence ID" value="RUP46662.1"/>
    <property type="molecule type" value="Genomic_DNA"/>
</dbReference>